<dbReference type="PhylomeDB" id="A0A1B0FDA8"/>
<evidence type="ECO:0000259" key="5">
    <source>
        <dbReference type="PROSITE" id="PS01360"/>
    </source>
</evidence>
<dbReference type="InterPro" id="IPR002893">
    <property type="entry name" value="Znf_MYND"/>
</dbReference>
<dbReference type="InterPro" id="IPR011990">
    <property type="entry name" value="TPR-like_helical_dom_sf"/>
</dbReference>
<protein>
    <recommendedName>
        <fullName evidence="5">MYND-type domain-containing protein</fullName>
    </recommendedName>
</protein>
<dbReference type="PROSITE" id="PS01360">
    <property type="entry name" value="ZF_MYND_1"/>
    <property type="match status" value="1"/>
</dbReference>
<dbReference type="Pfam" id="PF10188">
    <property type="entry name" value="Oscp1"/>
    <property type="match status" value="1"/>
</dbReference>
<dbReference type="EnsemblMetazoa" id="GMOY001584-RA">
    <property type="protein sequence ID" value="GMOY001584-PA"/>
    <property type="gene ID" value="GMOY001584"/>
</dbReference>
<accession>A0A1B0FDA8</accession>
<dbReference type="PANTHER" id="PTHR47111:SF1">
    <property type="entry name" value="SET AND MYND DOMAIN-CONTAINING PROTEIN 4"/>
    <property type="match status" value="1"/>
</dbReference>
<dbReference type="STRING" id="37546.A0A1B0FDA8"/>
<name>A0A1B0FDA8_GLOMM</name>
<dbReference type="Gene3D" id="6.10.140.2220">
    <property type="match status" value="1"/>
</dbReference>
<dbReference type="Gene3D" id="1.25.40.10">
    <property type="entry name" value="Tetratricopeptide repeat domain"/>
    <property type="match status" value="1"/>
</dbReference>
<sequence>MDVYDVSDDLVKKLNDWKLISIISGKFNELKENHSKVNFVEHALIDFKYIEKILLNVKLREEKCNKRSSEYRMLGNEQFSLKNKKYFQALELYNKSICFSEPGSENLSIGYANRSAVLFEWKRYHECLANIELARKANYPARLMHKLDKREKDCRLLLATQPPDVQSYQFQMEFEPHLQVPNIADCLELRETPEEGRFICTKRDLVVGDLIAIEEPFCSTLLPPMRYIRCATCKEEKYLTLIPCETCCSVMFCSEECYERAVSTFHKYECPVIDLLHTMFNKIHGIALRVCLTALELFPTIEELMGFCEEPDNQQRSAFDLDYANFTAREHYRAIHGMVTNQHLRSVSDLFQRSVVCAVLKHFMINYTPLKEFLGGEEGQNFFTELLFRHLQTSPSNMHGIDLVEQLNETKDDTTHSAHFAVFPKAKRIETLSIQYRFTCKCEACQNDYPTFDKLQPKLFIPYVNEEKDMKSLIAYDFDFALKNYRKYCEFLTKHKDAYPCEQISSAEESLKMALHILVDAVPLKAKMNQSPQFFERSKSYDQKTESSDNEQKLEAIRMNLGCEMLYVIDQRLKAQQIPVNKSKQVIHDVIAVLLDPKFLDSLIIGSTQSTAQLFTENHCKFMLKDIATCSLMQLNSDSMDKLWNLMTMVYKWQLYLTRHQHHLLDITFRHLDSIANLYGEEKHTLLIDFTKNTLLDFWNSCSDDEQLSIFRTNKAWLEFFNTKISLLIRLGFQTLDGNFIENANESYFQEFRDTVGENIYTKSMEIAKRKRQELEEEVTNSSNTSSRSSANCVNQLTEMLNYSSFLKGADAQTLAATDMQRQLGQNLKQSNTLFQDLGFNGAGIVDMQTTTTTNVPEFVPVETSYNQQNDLRPAIYGQPSVSQGFGKCYEGGLSLNKDLLDFYSKLD</sequence>
<evidence type="ECO:0000256" key="1">
    <source>
        <dbReference type="ARBA" id="ARBA00022723"/>
    </source>
</evidence>
<feature type="domain" description="MYND-type" evidence="5">
    <location>
        <begin position="230"/>
        <end position="270"/>
    </location>
</feature>
<dbReference type="SUPFAM" id="SSF144232">
    <property type="entry name" value="HIT/MYND zinc finger-like"/>
    <property type="match status" value="1"/>
</dbReference>
<proteinExistence type="predicted"/>
<evidence type="ECO:0000313" key="7">
    <source>
        <dbReference type="Proteomes" id="UP000092444"/>
    </source>
</evidence>
<evidence type="ECO:0000256" key="2">
    <source>
        <dbReference type="ARBA" id="ARBA00022771"/>
    </source>
</evidence>
<dbReference type="Gene3D" id="2.170.270.10">
    <property type="entry name" value="SET domain"/>
    <property type="match status" value="1"/>
</dbReference>
<evidence type="ECO:0000313" key="6">
    <source>
        <dbReference type="EnsemblMetazoa" id="GMOY001584-PA"/>
    </source>
</evidence>
<dbReference type="GO" id="GO:0008270">
    <property type="term" value="F:zinc ion binding"/>
    <property type="evidence" value="ECO:0007669"/>
    <property type="project" value="UniProtKB-KW"/>
</dbReference>
<evidence type="ECO:0000256" key="4">
    <source>
        <dbReference type="SAM" id="Coils"/>
    </source>
</evidence>
<keyword evidence="7" id="KW-1185">Reference proteome</keyword>
<dbReference type="PANTHER" id="PTHR47111">
    <property type="entry name" value="BCDNA.LD29892"/>
    <property type="match status" value="1"/>
</dbReference>
<dbReference type="InterPro" id="IPR046341">
    <property type="entry name" value="SET_dom_sf"/>
</dbReference>
<evidence type="ECO:0000256" key="3">
    <source>
        <dbReference type="ARBA" id="ARBA00022833"/>
    </source>
</evidence>
<keyword evidence="3" id="KW-0862">Zinc</keyword>
<dbReference type="AlphaFoldDB" id="A0A1B0FDA8"/>
<dbReference type="VEuPathDB" id="VectorBase:GMOY001584"/>
<dbReference type="EMBL" id="CCAG010020817">
    <property type="status" value="NOT_ANNOTATED_CDS"/>
    <property type="molecule type" value="Genomic_DNA"/>
</dbReference>
<dbReference type="InterPro" id="IPR019332">
    <property type="entry name" value="OSCP1"/>
</dbReference>
<feature type="coiled-coil region" evidence="4">
    <location>
        <begin position="758"/>
        <end position="785"/>
    </location>
</feature>
<organism evidence="6 7">
    <name type="scientific">Glossina morsitans morsitans</name>
    <name type="common">Savannah tsetse fly</name>
    <dbReference type="NCBI Taxonomy" id="37546"/>
    <lineage>
        <taxon>Eukaryota</taxon>
        <taxon>Metazoa</taxon>
        <taxon>Ecdysozoa</taxon>
        <taxon>Arthropoda</taxon>
        <taxon>Hexapoda</taxon>
        <taxon>Insecta</taxon>
        <taxon>Pterygota</taxon>
        <taxon>Neoptera</taxon>
        <taxon>Endopterygota</taxon>
        <taxon>Diptera</taxon>
        <taxon>Brachycera</taxon>
        <taxon>Muscomorpha</taxon>
        <taxon>Hippoboscoidea</taxon>
        <taxon>Glossinidae</taxon>
        <taxon>Glossina</taxon>
    </lineage>
</organism>
<dbReference type="SUPFAM" id="SSF48452">
    <property type="entry name" value="TPR-like"/>
    <property type="match status" value="1"/>
</dbReference>
<dbReference type="Gene3D" id="1.10.220.160">
    <property type="match status" value="1"/>
</dbReference>
<keyword evidence="1" id="KW-0479">Metal-binding</keyword>
<keyword evidence="4" id="KW-0175">Coiled coil</keyword>
<dbReference type="Proteomes" id="UP000092444">
    <property type="component" value="Unassembled WGS sequence"/>
</dbReference>
<reference evidence="6" key="1">
    <citation type="submission" date="2020-05" db="UniProtKB">
        <authorList>
            <consortium name="EnsemblMetazoa"/>
        </authorList>
    </citation>
    <scope>IDENTIFICATION</scope>
    <source>
        <strain evidence="6">Yale</strain>
    </source>
</reference>
<keyword evidence="2" id="KW-0863">Zinc-finger</keyword>